<keyword evidence="6" id="KW-0808">Transferase</keyword>
<dbReference type="Pfam" id="PF02434">
    <property type="entry name" value="Fringe"/>
    <property type="match status" value="1"/>
</dbReference>
<protein>
    <recommendedName>
        <fullName evidence="4">N-acetylgalactosaminide beta-1,3-galactosyltransferase</fullName>
        <ecNumber evidence="4">2.4.1.122</ecNumber>
    </recommendedName>
</protein>
<dbReference type="InterPro" id="IPR026050">
    <property type="entry name" value="C1GALT1/C1GALT1_chp1"/>
</dbReference>
<sequence>MISIQKFFCVILILCTLLIFLLFVCVLRGEENSINQPQYEKLFNNSFDDSVFSTINSQMTKTVKVFCIVLTSKVNRERAILQKQTWIKRCNNYIFGSGEESEDIPTFKAYHNDGYSFSFGKMKNTLRHVWRKYGDKYDWYIKADDDTYVVMENLRAFLLKEDPNKHGYHGFRLAVGGKSDPHAYNSGGAGYVMSRRSVKELVEKGFGDSKYCRQTDEAFDDLEVGLCLEKLGAIPSKSLDSRDRVLFNVLDPPRALSPAVNAFKQGFIGMAKFQYNTSMTAVADFPITFHYVRGDMMYAMEYFLYHVEVIGRNSRLNRMESSDNIDTKLKVNQKLALIEQFSQYNFRK</sequence>
<keyword evidence="11" id="KW-0472">Membrane</keyword>
<comment type="pathway">
    <text evidence="2">Protein modification; protein glycosylation.</text>
</comment>
<evidence type="ECO:0000256" key="9">
    <source>
        <dbReference type="ARBA" id="ARBA00022968"/>
    </source>
</evidence>
<evidence type="ECO:0000256" key="1">
    <source>
        <dbReference type="ARBA" id="ARBA00004606"/>
    </source>
</evidence>
<feature type="domain" description="Fringe-like glycosyltransferase" evidence="13">
    <location>
        <begin position="65"/>
        <end position="233"/>
    </location>
</feature>
<dbReference type="InterPro" id="IPR003378">
    <property type="entry name" value="Fringe-like_glycosylTrfase"/>
</dbReference>
<feature type="chain" id="PRO_5005894909" description="N-acetylgalactosaminide beta-1,3-galactosyltransferase" evidence="12">
    <location>
        <begin position="30"/>
        <end position="348"/>
    </location>
</feature>
<evidence type="ECO:0000256" key="8">
    <source>
        <dbReference type="ARBA" id="ARBA00022741"/>
    </source>
</evidence>
<reference evidence="15" key="1">
    <citation type="submission" date="2017-02" db="UniProtKB">
        <authorList>
            <consortium name="WormBaseParasite"/>
        </authorList>
    </citation>
    <scope>IDENTIFICATION</scope>
</reference>
<evidence type="ECO:0000313" key="15">
    <source>
        <dbReference type="WBParaSite" id="SPAL_0000978000.1"/>
    </source>
</evidence>
<dbReference type="AlphaFoldDB" id="A0A0N5BVB6"/>
<dbReference type="GO" id="GO:0016263">
    <property type="term" value="F:glycoprotein-N-acetylgalactosamine 3-beta-galactosyltransferase activity"/>
    <property type="evidence" value="ECO:0007669"/>
    <property type="project" value="UniProtKB-EC"/>
</dbReference>
<dbReference type="GO" id="GO:0000166">
    <property type="term" value="F:nucleotide binding"/>
    <property type="evidence" value="ECO:0007669"/>
    <property type="project" value="UniProtKB-KW"/>
</dbReference>
<keyword evidence="12" id="KW-0732">Signal</keyword>
<evidence type="ECO:0000256" key="3">
    <source>
        <dbReference type="ARBA" id="ARBA00006462"/>
    </source>
</evidence>
<comment type="similarity">
    <text evidence="3">Belongs to the glycosyltransferase 31 family. Beta3-Gal-T subfamily.</text>
</comment>
<keyword evidence="7" id="KW-0812">Transmembrane</keyword>
<evidence type="ECO:0000256" key="10">
    <source>
        <dbReference type="ARBA" id="ARBA00022989"/>
    </source>
</evidence>
<evidence type="ECO:0000259" key="13">
    <source>
        <dbReference type="Pfam" id="PF02434"/>
    </source>
</evidence>
<evidence type="ECO:0000256" key="4">
    <source>
        <dbReference type="ARBA" id="ARBA00012557"/>
    </source>
</evidence>
<dbReference type="PANTHER" id="PTHR23033:SF12">
    <property type="entry name" value="GLYCOPROTEIN-N-ACETYLGALACTOSAMINE 3-BETA-GALACTOSYLTRANSFERASE 1-RELATED"/>
    <property type="match status" value="1"/>
</dbReference>
<keyword evidence="14" id="KW-1185">Reference proteome</keyword>
<dbReference type="Gene3D" id="3.90.550.50">
    <property type="match status" value="1"/>
</dbReference>
<dbReference type="WBParaSite" id="SPAL_0000978000.1">
    <property type="protein sequence ID" value="SPAL_0000978000.1"/>
    <property type="gene ID" value="SPAL_0000978000"/>
</dbReference>
<keyword evidence="5" id="KW-0328">Glycosyltransferase</keyword>
<dbReference type="EC" id="2.4.1.122" evidence="4"/>
<keyword evidence="8" id="KW-0547">Nucleotide-binding</keyword>
<evidence type="ECO:0000256" key="5">
    <source>
        <dbReference type="ARBA" id="ARBA00022676"/>
    </source>
</evidence>
<feature type="signal peptide" evidence="12">
    <location>
        <begin position="1"/>
        <end position="29"/>
    </location>
</feature>
<keyword evidence="10" id="KW-1133">Transmembrane helix</keyword>
<keyword evidence="9" id="KW-0735">Signal-anchor</keyword>
<dbReference type="GO" id="GO:0016020">
    <property type="term" value="C:membrane"/>
    <property type="evidence" value="ECO:0007669"/>
    <property type="project" value="UniProtKB-SubCell"/>
</dbReference>
<comment type="subcellular location">
    <subcellularLocation>
        <location evidence="1">Membrane</location>
        <topology evidence="1">Single-pass type II membrane protein</topology>
    </subcellularLocation>
</comment>
<accession>A0A0N5BVB6</accession>
<dbReference type="PANTHER" id="PTHR23033">
    <property type="entry name" value="BETA1,3-GALACTOSYLTRANSFERASE"/>
    <property type="match status" value="1"/>
</dbReference>
<dbReference type="STRING" id="174720.A0A0N5BVB6"/>
<dbReference type="Proteomes" id="UP000046392">
    <property type="component" value="Unplaced"/>
</dbReference>
<evidence type="ECO:0000256" key="12">
    <source>
        <dbReference type="SAM" id="SignalP"/>
    </source>
</evidence>
<organism evidence="14 15">
    <name type="scientific">Strongyloides papillosus</name>
    <name type="common">Intestinal threadworm</name>
    <dbReference type="NCBI Taxonomy" id="174720"/>
    <lineage>
        <taxon>Eukaryota</taxon>
        <taxon>Metazoa</taxon>
        <taxon>Ecdysozoa</taxon>
        <taxon>Nematoda</taxon>
        <taxon>Chromadorea</taxon>
        <taxon>Rhabditida</taxon>
        <taxon>Tylenchina</taxon>
        <taxon>Panagrolaimomorpha</taxon>
        <taxon>Strongyloidoidea</taxon>
        <taxon>Strongyloididae</taxon>
        <taxon>Strongyloides</taxon>
    </lineage>
</organism>
<evidence type="ECO:0000256" key="6">
    <source>
        <dbReference type="ARBA" id="ARBA00022679"/>
    </source>
</evidence>
<proteinExistence type="inferred from homology"/>
<evidence type="ECO:0000256" key="11">
    <source>
        <dbReference type="ARBA" id="ARBA00023136"/>
    </source>
</evidence>
<evidence type="ECO:0000256" key="2">
    <source>
        <dbReference type="ARBA" id="ARBA00004922"/>
    </source>
</evidence>
<evidence type="ECO:0000256" key="7">
    <source>
        <dbReference type="ARBA" id="ARBA00022692"/>
    </source>
</evidence>
<evidence type="ECO:0000313" key="14">
    <source>
        <dbReference type="Proteomes" id="UP000046392"/>
    </source>
</evidence>
<name>A0A0N5BVB6_STREA</name>